<proteinExistence type="predicted"/>
<evidence type="ECO:0000313" key="2">
    <source>
        <dbReference type="EMBL" id="PNT60854.1"/>
    </source>
</evidence>
<feature type="compositionally biased region" description="Basic and acidic residues" evidence="1">
    <location>
        <begin position="127"/>
        <end position="141"/>
    </location>
</feature>
<evidence type="ECO:0000313" key="4">
    <source>
        <dbReference type="Proteomes" id="UP000008810"/>
    </source>
</evidence>
<keyword evidence="4" id="KW-1185">Reference proteome</keyword>
<accession>A0A2K2CFQ1</accession>
<reference evidence="2 3" key="1">
    <citation type="journal article" date="2010" name="Nature">
        <title>Genome sequencing and analysis of the model grass Brachypodium distachyon.</title>
        <authorList>
            <consortium name="International Brachypodium Initiative"/>
        </authorList>
    </citation>
    <scope>NUCLEOTIDE SEQUENCE [LARGE SCALE GENOMIC DNA]</scope>
    <source>
        <strain evidence="2 3">Bd21</strain>
    </source>
</reference>
<feature type="region of interest" description="Disordered" evidence="1">
    <location>
        <begin position="197"/>
        <end position="227"/>
    </location>
</feature>
<dbReference type="EnsemblPlants" id="PNT60854">
    <property type="protein sequence ID" value="PNT60854"/>
    <property type="gene ID" value="BRADI_5g06892v3"/>
</dbReference>
<reference evidence="3" key="3">
    <citation type="submission" date="2018-08" db="UniProtKB">
        <authorList>
            <consortium name="EnsemblPlants"/>
        </authorList>
    </citation>
    <scope>IDENTIFICATION</scope>
    <source>
        <strain evidence="3">cv. Bd21</strain>
    </source>
</reference>
<reference evidence="2" key="2">
    <citation type="submission" date="2017-06" db="EMBL/GenBank/DDBJ databases">
        <title>WGS assembly of Brachypodium distachyon.</title>
        <authorList>
            <consortium name="The International Brachypodium Initiative"/>
            <person name="Lucas S."/>
            <person name="Harmon-Smith M."/>
            <person name="Lail K."/>
            <person name="Tice H."/>
            <person name="Grimwood J."/>
            <person name="Bruce D."/>
            <person name="Barry K."/>
            <person name="Shu S."/>
            <person name="Lindquist E."/>
            <person name="Wang M."/>
            <person name="Pitluck S."/>
            <person name="Vogel J.P."/>
            <person name="Garvin D.F."/>
            <person name="Mockler T.C."/>
            <person name="Schmutz J."/>
            <person name="Rokhsar D."/>
            <person name="Bevan M.W."/>
        </authorList>
    </citation>
    <scope>NUCLEOTIDE SEQUENCE</scope>
    <source>
        <strain evidence="2">Bd21</strain>
    </source>
</reference>
<evidence type="ECO:0000313" key="3">
    <source>
        <dbReference type="EnsemblPlants" id="PNT60854"/>
    </source>
</evidence>
<protein>
    <submittedName>
        <fullName evidence="2 3">Uncharacterized protein</fullName>
    </submittedName>
</protein>
<sequence>MDVYDYRSAANKQSFAQPLTTAACNSTQASNKQTAGDPSLRPKFKQTRVSGSPLRYAVVQLCSLCAVLPFLGSPCRLRAPTRLLLPDLDAAASSDAAPTAPPLPGLGRSRIVGSPRSWCAGAAPDLRNTRRDGRAGERGGERAVGGAAEDPSFCGPSSSRAPPAATSRARPALSSPASAVAVSLILGSGAFLRLAGRRDRRRGERRGGARGQGGSRRGRHRAHLGTADLPGSVTRISRTRPLRLRRRSAGLGEEDPREGDPRAASMPCGLGSRSSRRGRGGACGLGGILGVIDGARAVVGRRKRPHPRFIASGDVRQGSSSRTETTGGGFA</sequence>
<dbReference type="EMBL" id="CM000884">
    <property type="protein sequence ID" value="PNT60854.1"/>
    <property type="molecule type" value="Genomic_DNA"/>
</dbReference>
<feature type="compositionally biased region" description="Low complexity" evidence="1">
    <location>
        <begin position="156"/>
        <end position="173"/>
    </location>
</feature>
<dbReference type="Proteomes" id="UP000008810">
    <property type="component" value="Chromosome 5"/>
</dbReference>
<feature type="region of interest" description="Disordered" evidence="1">
    <location>
        <begin position="244"/>
        <end position="277"/>
    </location>
</feature>
<gene>
    <name evidence="2" type="ORF">BRADI_5g06892v3</name>
</gene>
<organism evidence="2">
    <name type="scientific">Brachypodium distachyon</name>
    <name type="common">Purple false brome</name>
    <name type="synonym">Trachynia distachya</name>
    <dbReference type="NCBI Taxonomy" id="15368"/>
    <lineage>
        <taxon>Eukaryota</taxon>
        <taxon>Viridiplantae</taxon>
        <taxon>Streptophyta</taxon>
        <taxon>Embryophyta</taxon>
        <taxon>Tracheophyta</taxon>
        <taxon>Spermatophyta</taxon>
        <taxon>Magnoliopsida</taxon>
        <taxon>Liliopsida</taxon>
        <taxon>Poales</taxon>
        <taxon>Poaceae</taxon>
        <taxon>BOP clade</taxon>
        <taxon>Pooideae</taxon>
        <taxon>Stipodae</taxon>
        <taxon>Brachypodieae</taxon>
        <taxon>Brachypodium</taxon>
    </lineage>
</organism>
<evidence type="ECO:0000256" key="1">
    <source>
        <dbReference type="SAM" id="MobiDB-lite"/>
    </source>
</evidence>
<feature type="region of interest" description="Disordered" evidence="1">
    <location>
        <begin position="303"/>
        <end position="331"/>
    </location>
</feature>
<dbReference type="InParanoid" id="A0A2K2CFQ1"/>
<feature type="region of interest" description="Disordered" evidence="1">
    <location>
        <begin position="122"/>
        <end position="173"/>
    </location>
</feature>
<name>A0A2K2CFQ1_BRADI</name>
<dbReference type="PROSITE" id="PS51257">
    <property type="entry name" value="PROKAR_LIPOPROTEIN"/>
    <property type="match status" value="1"/>
</dbReference>
<dbReference type="Gramene" id="PNT60854">
    <property type="protein sequence ID" value="PNT60854"/>
    <property type="gene ID" value="BRADI_5g06892v3"/>
</dbReference>
<dbReference type="AlphaFoldDB" id="A0A2K2CFQ1"/>